<protein>
    <submittedName>
        <fullName evidence="2">Uncharacterized protein</fullName>
    </submittedName>
</protein>
<reference evidence="2" key="1">
    <citation type="submission" date="2021-05" db="EMBL/GenBank/DDBJ databases">
        <authorList>
            <person name="Alioto T."/>
            <person name="Alioto T."/>
            <person name="Gomez Garrido J."/>
        </authorList>
    </citation>
    <scope>NUCLEOTIDE SEQUENCE</scope>
</reference>
<sequence>MSSDASGMAGSVSCSSSGSWSTPANSFSHFFRSSSLRRLAFSSLFLSTSLTRSSDSVSIFSASSLSSISPVTDSSPLSALVVPSMLSSCSVLNSFSSSSSSLFFFLSRCLEDERRSHIHTLEVCVSLGCELKFVYNLCL</sequence>
<name>A0A8D9BEI1_9HEMI</name>
<evidence type="ECO:0000256" key="1">
    <source>
        <dbReference type="SAM" id="MobiDB-lite"/>
    </source>
</evidence>
<dbReference type="AlphaFoldDB" id="A0A8D9BEI1"/>
<organism evidence="2">
    <name type="scientific">Cacopsylla melanoneura</name>
    <dbReference type="NCBI Taxonomy" id="428564"/>
    <lineage>
        <taxon>Eukaryota</taxon>
        <taxon>Metazoa</taxon>
        <taxon>Ecdysozoa</taxon>
        <taxon>Arthropoda</taxon>
        <taxon>Hexapoda</taxon>
        <taxon>Insecta</taxon>
        <taxon>Pterygota</taxon>
        <taxon>Neoptera</taxon>
        <taxon>Paraneoptera</taxon>
        <taxon>Hemiptera</taxon>
        <taxon>Sternorrhyncha</taxon>
        <taxon>Psylloidea</taxon>
        <taxon>Psyllidae</taxon>
        <taxon>Psyllinae</taxon>
        <taxon>Cacopsylla</taxon>
    </lineage>
</organism>
<feature type="region of interest" description="Disordered" evidence="1">
    <location>
        <begin position="1"/>
        <end position="20"/>
    </location>
</feature>
<dbReference type="EMBL" id="HBUF01633801">
    <property type="protein sequence ID" value="CAG6783683.1"/>
    <property type="molecule type" value="Transcribed_RNA"/>
</dbReference>
<dbReference type="EMBL" id="HBUF01633803">
    <property type="protein sequence ID" value="CAG6783687.1"/>
    <property type="molecule type" value="Transcribed_RNA"/>
</dbReference>
<proteinExistence type="predicted"/>
<dbReference type="EMBL" id="HBUF01633802">
    <property type="protein sequence ID" value="CAG6783685.1"/>
    <property type="molecule type" value="Transcribed_RNA"/>
</dbReference>
<evidence type="ECO:0000313" key="2">
    <source>
        <dbReference type="EMBL" id="CAG6783683.1"/>
    </source>
</evidence>
<accession>A0A8D9BEI1</accession>